<proteinExistence type="predicted"/>
<dbReference type="Proteomes" id="UP000265520">
    <property type="component" value="Unassembled WGS sequence"/>
</dbReference>
<dbReference type="EMBL" id="LXQA010806473">
    <property type="protein sequence ID" value="MCI71907.1"/>
    <property type="molecule type" value="Genomic_DNA"/>
</dbReference>
<name>A0A392UGS5_9FABA</name>
<dbReference type="AlphaFoldDB" id="A0A392UGS5"/>
<reference evidence="2 3" key="1">
    <citation type="journal article" date="2018" name="Front. Plant Sci.">
        <title>Red Clover (Trifolium pratense) and Zigzag Clover (T. medium) - A Picture of Genomic Similarities and Differences.</title>
        <authorList>
            <person name="Dluhosova J."/>
            <person name="Istvanek J."/>
            <person name="Nedelnik J."/>
            <person name="Repkova J."/>
        </authorList>
    </citation>
    <scope>NUCLEOTIDE SEQUENCE [LARGE SCALE GENOMIC DNA]</scope>
    <source>
        <strain evidence="3">cv. 10/8</strain>
        <tissue evidence="2">Leaf</tissue>
    </source>
</reference>
<comment type="caution">
    <text evidence="2">The sequence shown here is derived from an EMBL/GenBank/DDBJ whole genome shotgun (WGS) entry which is preliminary data.</text>
</comment>
<protein>
    <submittedName>
        <fullName evidence="2">Uncharacterized protein</fullName>
    </submittedName>
</protein>
<keyword evidence="3" id="KW-1185">Reference proteome</keyword>
<feature type="non-terminal residue" evidence="2">
    <location>
        <position position="24"/>
    </location>
</feature>
<evidence type="ECO:0000256" key="1">
    <source>
        <dbReference type="SAM" id="MobiDB-lite"/>
    </source>
</evidence>
<accession>A0A392UGS5</accession>
<evidence type="ECO:0000313" key="3">
    <source>
        <dbReference type="Proteomes" id="UP000265520"/>
    </source>
</evidence>
<feature type="region of interest" description="Disordered" evidence="1">
    <location>
        <begin position="1"/>
        <end position="24"/>
    </location>
</feature>
<organism evidence="2 3">
    <name type="scientific">Trifolium medium</name>
    <dbReference type="NCBI Taxonomy" id="97028"/>
    <lineage>
        <taxon>Eukaryota</taxon>
        <taxon>Viridiplantae</taxon>
        <taxon>Streptophyta</taxon>
        <taxon>Embryophyta</taxon>
        <taxon>Tracheophyta</taxon>
        <taxon>Spermatophyta</taxon>
        <taxon>Magnoliopsida</taxon>
        <taxon>eudicotyledons</taxon>
        <taxon>Gunneridae</taxon>
        <taxon>Pentapetalae</taxon>
        <taxon>rosids</taxon>
        <taxon>fabids</taxon>
        <taxon>Fabales</taxon>
        <taxon>Fabaceae</taxon>
        <taxon>Papilionoideae</taxon>
        <taxon>50 kb inversion clade</taxon>
        <taxon>NPAAA clade</taxon>
        <taxon>Hologalegina</taxon>
        <taxon>IRL clade</taxon>
        <taxon>Trifolieae</taxon>
        <taxon>Trifolium</taxon>
    </lineage>
</organism>
<feature type="compositionally biased region" description="Basic and acidic residues" evidence="1">
    <location>
        <begin position="1"/>
        <end position="17"/>
    </location>
</feature>
<evidence type="ECO:0000313" key="2">
    <source>
        <dbReference type="EMBL" id="MCI71907.1"/>
    </source>
</evidence>
<sequence length="24" mass="2847">MAGGSHFDDKDMKVQVERKRRRAE</sequence>